<dbReference type="RefSeq" id="WP_183406979.1">
    <property type="nucleotide sequence ID" value="NZ_RJSG01000001.1"/>
</dbReference>
<feature type="non-terminal residue" evidence="2">
    <location>
        <position position="1"/>
    </location>
</feature>
<dbReference type="GO" id="GO:0004519">
    <property type="term" value="F:endonuclease activity"/>
    <property type="evidence" value="ECO:0007669"/>
    <property type="project" value="UniProtKB-KW"/>
</dbReference>
<proteinExistence type="predicted"/>
<dbReference type="InterPro" id="IPR003870">
    <property type="entry name" value="DUF222"/>
</dbReference>
<dbReference type="EMBL" id="RJSG01000001">
    <property type="protein sequence ID" value="RNL81182.1"/>
    <property type="molecule type" value="Genomic_DNA"/>
</dbReference>
<keyword evidence="3" id="KW-1185">Reference proteome</keyword>
<dbReference type="Pfam" id="PF02720">
    <property type="entry name" value="DUF222"/>
    <property type="match status" value="1"/>
</dbReference>
<name>A0A3N0E011_9ACTN</name>
<sequence length="254" mass="27741">RRILEVVAPEVAEDQERIALEREEARAERVTAYFSQRLGDGTTRISLRVADAVAARLETYLQAFTSPRRPTGDATGLADRMPSYQAKGLAFGALLESIDPKRLPLHGGDATTVMVTITLDQLRTGLGGADLGAGFGAERISAGEVRRLACTATIIPVVLGGKSEILDLGRGSRLFSPAQRKAMAVRDKHCRAEGCSVPATWCEGHHFRSPWSHGGRTDLADGKLLCSHHHHRAHDTRYLTQELPNGDVRFTRRT</sequence>
<dbReference type="AlphaFoldDB" id="A0A3N0E011"/>
<evidence type="ECO:0000313" key="3">
    <source>
        <dbReference type="Proteomes" id="UP000277094"/>
    </source>
</evidence>
<evidence type="ECO:0000313" key="2">
    <source>
        <dbReference type="EMBL" id="RNL81182.1"/>
    </source>
</evidence>
<keyword evidence="2" id="KW-0378">Hydrolase</keyword>
<keyword evidence="2" id="KW-0255">Endonuclease</keyword>
<keyword evidence="2" id="KW-0540">Nuclease</keyword>
<evidence type="ECO:0000259" key="1">
    <source>
        <dbReference type="Pfam" id="PF02720"/>
    </source>
</evidence>
<reference evidence="2 3" key="1">
    <citation type="submission" date="2018-11" db="EMBL/GenBank/DDBJ databases">
        <authorList>
            <person name="Li F."/>
        </authorList>
    </citation>
    <scope>NUCLEOTIDE SEQUENCE [LARGE SCALE GENOMIC DNA]</scope>
    <source>
        <strain evidence="2 3">KIS18-7</strain>
    </source>
</reference>
<gene>
    <name evidence="2" type="ORF">EFL95_02075</name>
</gene>
<dbReference type="CDD" id="cd00085">
    <property type="entry name" value="HNHc"/>
    <property type="match status" value="1"/>
</dbReference>
<accession>A0A3N0E011</accession>
<comment type="caution">
    <text evidence="2">The sequence shown here is derived from an EMBL/GenBank/DDBJ whole genome shotgun (WGS) entry which is preliminary data.</text>
</comment>
<feature type="domain" description="DUF222" evidence="1">
    <location>
        <begin position="4"/>
        <end position="187"/>
    </location>
</feature>
<dbReference type="Proteomes" id="UP000277094">
    <property type="component" value="Unassembled WGS sequence"/>
</dbReference>
<protein>
    <submittedName>
        <fullName evidence="2">HNH endonuclease</fullName>
    </submittedName>
</protein>
<organism evidence="2 3">
    <name type="scientific">Nocardioides marmorisolisilvae</name>
    <dbReference type="NCBI Taxonomy" id="1542737"/>
    <lineage>
        <taxon>Bacteria</taxon>
        <taxon>Bacillati</taxon>
        <taxon>Actinomycetota</taxon>
        <taxon>Actinomycetes</taxon>
        <taxon>Propionibacteriales</taxon>
        <taxon>Nocardioidaceae</taxon>
        <taxon>Nocardioides</taxon>
    </lineage>
</organism>
<dbReference type="InterPro" id="IPR003615">
    <property type="entry name" value="HNH_nuc"/>
</dbReference>